<keyword evidence="2" id="KW-1185">Reference proteome</keyword>
<dbReference type="EMBL" id="CP046566">
    <property type="protein sequence ID" value="QGW28669.1"/>
    <property type="molecule type" value="Genomic_DNA"/>
</dbReference>
<evidence type="ECO:0000313" key="1">
    <source>
        <dbReference type="EMBL" id="QGW28669.1"/>
    </source>
</evidence>
<reference evidence="1 2" key="1">
    <citation type="submission" date="2019-11" db="EMBL/GenBank/DDBJ databases">
        <authorList>
            <person name="Im W.T."/>
        </authorList>
    </citation>
    <scope>NUCLEOTIDE SEQUENCE [LARGE SCALE GENOMIC DNA]</scope>
    <source>
        <strain evidence="1 2">SB-02</strain>
    </source>
</reference>
<dbReference type="InterPro" id="IPR007396">
    <property type="entry name" value="TR_PAI2-type"/>
</dbReference>
<dbReference type="PANTHER" id="PTHR35802">
    <property type="entry name" value="PROTEASE SYNTHASE AND SPORULATION PROTEIN PAI 2"/>
    <property type="match status" value="1"/>
</dbReference>
<organism evidence="1 2">
    <name type="scientific">Phnomibacter ginsenosidimutans</name>
    <dbReference type="NCBI Taxonomy" id="2676868"/>
    <lineage>
        <taxon>Bacteria</taxon>
        <taxon>Pseudomonadati</taxon>
        <taxon>Bacteroidota</taxon>
        <taxon>Chitinophagia</taxon>
        <taxon>Chitinophagales</taxon>
        <taxon>Chitinophagaceae</taxon>
        <taxon>Phnomibacter</taxon>
    </lineage>
</organism>
<evidence type="ECO:0008006" key="3">
    <source>
        <dbReference type="Google" id="ProtNLM"/>
    </source>
</evidence>
<evidence type="ECO:0000313" key="2">
    <source>
        <dbReference type="Proteomes" id="UP000426027"/>
    </source>
</evidence>
<dbReference type="Pfam" id="PF04299">
    <property type="entry name" value="FMN_bind_2"/>
    <property type="match status" value="1"/>
</dbReference>
<dbReference type="Gene3D" id="2.30.110.10">
    <property type="entry name" value="Electron Transport, Fmn-binding Protein, Chain A"/>
    <property type="match status" value="1"/>
</dbReference>
<dbReference type="PIRSF" id="PIRSF010372">
    <property type="entry name" value="PaiB"/>
    <property type="match status" value="1"/>
</dbReference>
<dbReference type="RefSeq" id="WP_157479022.1">
    <property type="nucleotide sequence ID" value="NZ_CP046566.1"/>
</dbReference>
<dbReference type="AlphaFoldDB" id="A0A6I6GU86"/>
<dbReference type="Proteomes" id="UP000426027">
    <property type="component" value="Chromosome"/>
</dbReference>
<dbReference type="PANTHER" id="PTHR35802:SF1">
    <property type="entry name" value="PROTEASE SYNTHASE AND SPORULATION PROTEIN PAI 2"/>
    <property type="match status" value="1"/>
</dbReference>
<dbReference type="KEGG" id="fls:GLV81_11695"/>
<sequence>MYSPSYFRVQSEAAVLRFMHAHPFVTIVGQGQDGWPAISHIPVLIAVRNEQLYLQGHIQRKTDHHLSWAAHPQVTAVFTGPHSYVSASLYPQPNTASTWNYTAVHAKGYLQWQTDEWLLQMLNELTAHFEQDPNSPAQMRHMTDEYVQTNVKAIVGFEIEVTELQHIFKLSQNKDAATQKRIAESLLQSANEADRAVGKLMLQSLSS</sequence>
<protein>
    <recommendedName>
        <fullName evidence="3">FMN-binding negative transcriptional regulator</fullName>
    </recommendedName>
</protein>
<proteinExistence type="predicted"/>
<gene>
    <name evidence="1" type="ORF">GLV81_11695</name>
</gene>
<dbReference type="SUPFAM" id="SSF50475">
    <property type="entry name" value="FMN-binding split barrel"/>
    <property type="match status" value="1"/>
</dbReference>
<accession>A0A6I6GU86</accession>
<name>A0A6I6GU86_9BACT</name>
<dbReference type="InterPro" id="IPR012349">
    <property type="entry name" value="Split_barrel_FMN-bd"/>
</dbReference>